<feature type="signal peptide" evidence="2">
    <location>
        <begin position="1"/>
        <end position="31"/>
    </location>
</feature>
<dbReference type="PANTHER" id="PTHR30006:SF2">
    <property type="entry name" value="ABC TRANSPORTER SUBSTRATE-BINDING PROTEIN"/>
    <property type="match status" value="1"/>
</dbReference>
<dbReference type="Gene3D" id="3.40.190.10">
    <property type="entry name" value="Periplasmic binding protein-like II"/>
    <property type="match status" value="2"/>
</dbReference>
<dbReference type="SUPFAM" id="SSF53850">
    <property type="entry name" value="Periplasmic binding protein-like II"/>
    <property type="match status" value="1"/>
</dbReference>
<dbReference type="PANTHER" id="PTHR30006">
    <property type="entry name" value="THIAMINE-BINDING PERIPLASMIC PROTEIN-RELATED"/>
    <property type="match status" value="1"/>
</dbReference>
<dbReference type="GO" id="GO:0030288">
    <property type="term" value="C:outer membrane-bounded periplasmic space"/>
    <property type="evidence" value="ECO:0007669"/>
    <property type="project" value="TreeGrafter"/>
</dbReference>
<evidence type="ECO:0000256" key="1">
    <source>
        <dbReference type="ARBA" id="ARBA00022729"/>
    </source>
</evidence>
<sequence>MGLRKSIFMRAAIITGALLTSVSLINTSVQAKSSGSLTVSTFGLSTKQMQSDVLTPFSKKANVKINTQFGDSATRLTQIEKNKNSNVDVVELSQNNALTANNEKVFQKLDFSKLKNFKYLSKSEQKLAKETNSIPYTINSVGIVYNTKKVGKITSWNQLWSSKLKNKISIPDVTTTFGPAMLYIAADHSGKSITSKSGASAFSALKSLKPNLVKTYTQSSDLANMFNSGEIQAAVVGDYAVGMLETSNSNLRYVVPNSGTYANYDTVSIVKGTKNLKAAYKYLDYRISKSVQKKVAKTSSLNNAPVNTKVKLSAANAKNKTYGKIADRAKTIDFKYVNAHLKNWITRWNSLINN</sequence>
<dbReference type="InterPro" id="IPR006059">
    <property type="entry name" value="SBP"/>
</dbReference>
<evidence type="ECO:0000313" key="4">
    <source>
        <dbReference type="EMBL" id="OIM20879.1"/>
    </source>
</evidence>
<dbReference type="CDD" id="cd13589">
    <property type="entry name" value="PBP2_polyamine_RpCGA009"/>
    <property type="match status" value="1"/>
</dbReference>
<evidence type="ECO:0000313" key="3">
    <source>
        <dbReference type="EMBL" id="MDV7714445.1"/>
    </source>
</evidence>
<dbReference type="GO" id="GO:0030975">
    <property type="term" value="F:thiamine binding"/>
    <property type="evidence" value="ECO:0007669"/>
    <property type="project" value="TreeGrafter"/>
</dbReference>
<dbReference type="EMBL" id="WERV01000001">
    <property type="protein sequence ID" value="MDV7714445.1"/>
    <property type="molecule type" value="Genomic_DNA"/>
</dbReference>
<evidence type="ECO:0000256" key="2">
    <source>
        <dbReference type="SAM" id="SignalP"/>
    </source>
</evidence>
<dbReference type="EMBL" id="MLOK01000047">
    <property type="protein sequence ID" value="OIM20879.1"/>
    <property type="molecule type" value="Genomic_DNA"/>
</dbReference>
<dbReference type="GO" id="GO:0030976">
    <property type="term" value="F:thiamine pyrophosphate binding"/>
    <property type="evidence" value="ECO:0007669"/>
    <property type="project" value="TreeGrafter"/>
</dbReference>
<accession>A0A6N4A4W5</accession>
<protein>
    <submittedName>
        <fullName evidence="3">Extracellular solute-binding protein</fullName>
    </submittedName>
    <submittedName>
        <fullName evidence="4">Spermidine/putrescine ABC transporter substrate-binding protein</fullName>
    </submittedName>
</protein>
<dbReference type="RefSeq" id="WP_071449029.1">
    <property type="nucleotide sequence ID" value="NZ_MLNF01000104.1"/>
</dbReference>
<evidence type="ECO:0000313" key="5">
    <source>
        <dbReference type="Proteomes" id="UP000181728"/>
    </source>
</evidence>
<reference evidence="4 5" key="1">
    <citation type="journal article" date="2016" name="BMC Genomics">
        <title>Consensus pan-genome assembly of the specialised wine bacterium Oenococcus oeni.</title>
        <authorList>
            <person name="Sternes P.R."/>
            <person name="Borneman A.R."/>
        </authorList>
    </citation>
    <scope>NUCLEOTIDE SEQUENCE [LARGE SCALE GENOMIC DNA]</scope>
    <source>
        <strain evidence="4 5">AWRIB661</strain>
    </source>
</reference>
<dbReference type="Proteomes" id="UP001281024">
    <property type="component" value="Unassembled WGS sequence"/>
</dbReference>
<dbReference type="Proteomes" id="UP000181728">
    <property type="component" value="Unassembled WGS sequence"/>
</dbReference>
<organism evidence="4 5">
    <name type="scientific">Oenococcus oeni</name>
    <name type="common">Leuconostoc oenos</name>
    <dbReference type="NCBI Taxonomy" id="1247"/>
    <lineage>
        <taxon>Bacteria</taxon>
        <taxon>Bacillati</taxon>
        <taxon>Bacillota</taxon>
        <taxon>Bacilli</taxon>
        <taxon>Lactobacillales</taxon>
        <taxon>Lactobacillaceae</taxon>
        <taxon>Oenococcus</taxon>
    </lineage>
</organism>
<proteinExistence type="predicted"/>
<gene>
    <name evidence="4" type="ORF">ATX59_07185</name>
    <name evidence="3" type="ORF">GA838_01430</name>
</gene>
<reference evidence="3" key="2">
    <citation type="submission" date="2019-10" db="EMBL/GenBank/DDBJ databases">
        <title>Malate fermentation in French cider.</title>
        <authorList>
            <person name="Cousin F.J."/>
            <person name="Medina Fernandez S."/>
            <person name="Misery B."/>
            <person name="Laplace J.-M."/>
            <person name="Cretenet M."/>
        </authorList>
    </citation>
    <scope>NUCLEOTIDE SEQUENCE</scope>
    <source>
        <strain evidence="3">UCMA15129</strain>
    </source>
</reference>
<dbReference type="AlphaFoldDB" id="A0A6N4A4W5"/>
<dbReference type="GO" id="GO:0015888">
    <property type="term" value="P:thiamine transport"/>
    <property type="evidence" value="ECO:0007669"/>
    <property type="project" value="TreeGrafter"/>
</dbReference>
<keyword evidence="1 2" id="KW-0732">Signal</keyword>
<comment type="caution">
    <text evidence="4">The sequence shown here is derived from an EMBL/GenBank/DDBJ whole genome shotgun (WGS) entry which is preliminary data.</text>
</comment>
<dbReference type="Pfam" id="PF13416">
    <property type="entry name" value="SBP_bac_8"/>
    <property type="match status" value="1"/>
</dbReference>
<feature type="chain" id="PRO_5026831393" evidence="2">
    <location>
        <begin position="32"/>
        <end position="354"/>
    </location>
</feature>
<name>A0A6N4A4W5_OENOE</name>